<accession>A0AB39HD04</accession>
<dbReference type="PROSITE" id="PS51186">
    <property type="entry name" value="GNAT"/>
    <property type="match status" value="1"/>
</dbReference>
<feature type="domain" description="N-acetyltransferase" evidence="1">
    <location>
        <begin position="1"/>
        <end position="148"/>
    </location>
</feature>
<sequence length="148" mass="16839">MHITKATLEDLDSLIPLFDLYRQFYGQSSDLIKASAFITERLQNLDSTLFIAFDDTNAPIGFVQLYPSFSSVAMKRMWYLNDLFVIQSARKQGVAKALLNKVKEYAETTNALTVKLATASDNFVAKKLYESEGYSKVVAFEHYTQRVE</sequence>
<proteinExistence type="predicted"/>
<dbReference type="AlphaFoldDB" id="A0AB39HD04"/>
<keyword evidence="2" id="KW-0808">Transferase</keyword>
<evidence type="ECO:0000313" key="2">
    <source>
        <dbReference type="EMBL" id="XDK24016.1"/>
    </source>
</evidence>
<organism evidence="2">
    <name type="scientific">Vibrio sp. HB236076</name>
    <dbReference type="NCBI Taxonomy" id="3232307"/>
    <lineage>
        <taxon>Bacteria</taxon>
        <taxon>Pseudomonadati</taxon>
        <taxon>Pseudomonadota</taxon>
        <taxon>Gammaproteobacteria</taxon>
        <taxon>Vibrionales</taxon>
        <taxon>Vibrionaceae</taxon>
        <taxon>Vibrio</taxon>
    </lineage>
</organism>
<dbReference type="GO" id="GO:0016747">
    <property type="term" value="F:acyltransferase activity, transferring groups other than amino-acyl groups"/>
    <property type="evidence" value="ECO:0007669"/>
    <property type="project" value="InterPro"/>
</dbReference>
<dbReference type="InterPro" id="IPR016181">
    <property type="entry name" value="Acyl_CoA_acyltransferase"/>
</dbReference>
<dbReference type="PANTHER" id="PTHR43072">
    <property type="entry name" value="N-ACETYLTRANSFERASE"/>
    <property type="match status" value="1"/>
</dbReference>
<dbReference type="InterPro" id="IPR000182">
    <property type="entry name" value="GNAT_dom"/>
</dbReference>
<keyword evidence="2" id="KW-0012">Acyltransferase</keyword>
<dbReference type="RefSeq" id="WP_306100064.1">
    <property type="nucleotide sequence ID" value="NZ_CP162601.1"/>
</dbReference>
<gene>
    <name evidence="2" type="ORF">AB0763_07150</name>
</gene>
<dbReference type="EMBL" id="CP162601">
    <property type="protein sequence ID" value="XDK24016.1"/>
    <property type="molecule type" value="Genomic_DNA"/>
</dbReference>
<dbReference type="Gene3D" id="3.40.630.30">
    <property type="match status" value="1"/>
</dbReference>
<dbReference type="Pfam" id="PF00583">
    <property type="entry name" value="Acetyltransf_1"/>
    <property type="match status" value="1"/>
</dbReference>
<protein>
    <submittedName>
        <fullName evidence="2">GNAT family N-acetyltransferase</fullName>
        <ecNumber evidence="2">2.3.-.-</ecNumber>
    </submittedName>
</protein>
<dbReference type="EC" id="2.3.-.-" evidence="2"/>
<dbReference type="SUPFAM" id="SSF55729">
    <property type="entry name" value="Acyl-CoA N-acyltransferases (Nat)"/>
    <property type="match status" value="1"/>
</dbReference>
<dbReference type="CDD" id="cd04301">
    <property type="entry name" value="NAT_SF"/>
    <property type="match status" value="1"/>
</dbReference>
<dbReference type="PANTHER" id="PTHR43072:SF60">
    <property type="entry name" value="L-2,4-DIAMINOBUTYRIC ACID ACETYLTRANSFERASE"/>
    <property type="match status" value="1"/>
</dbReference>
<dbReference type="KEGG" id="vih:AB0763_07150"/>
<name>A0AB39HD04_9VIBR</name>
<evidence type="ECO:0000259" key="1">
    <source>
        <dbReference type="PROSITE" id="PS51186"/>
    </source>
</evidence>
<reference evidence="2" key="1">
    <citation type="submission" date="2024-07" db="EMBL/GenBank/DDBJ databases">
        <title>Genome Analysis of a Potential Novel Vibrio Species Secreting pH- and Thermo-stable Alginate Lyase and its Application in Producing Alginate Oligosaccharides.</title>
        <authorList>
            <person name="Huang H."/>
            <person name="Bao K."/>
        </authorList>
    </citation>
    <scope>NUCLEOTIDE SEQUENCE</scope>
    <source>
        <strain evidence="2">HB236076</strain>
    </source>
</reference>